<protein>
    <recommendedName>
        <fullName evidence="1">C2H2-type domain-containing protein</fullName>
    </recommendedName>
</protein>
<dbReference type="InterPro" id="IPR013087">
    <property type="entry name" value="Znf_C2H2_type"/>
</dbReference>
<evidence type="ECO:0000259" key="1">
    <source>
        <dbReference type="PROSITE" id="PS00028"/>
    </source>
</evidence>
<gene>
    <name evidence="2" type="ORF">c1_g1_i1</name>
</gene>
<dbReference type="OrthoDB" id="6077919at2759"/>
<feature type="domain" description="C2H2-type" evidence="1">
    <location>
        <begin position="26"/>
        <end position="47"/>
    </location>
</feature>
<sequence>MSTTTVQKFYCGEVFITNTYCMILECKCCNEEFGVYSTFLDHIFEKHFDNWAAIEKSKNERKKFTTPKEKLSEQVLLPTEGNERITIESKTLSDEDLITEILEPLENDIADMEDDIIVT</sequence>
<evidence type="ECO:0000313" key="2">
    <source>
        <dbReference type="EMBL" id="JAI48522.1"/>
    </source>
</evidence>
<accession>A0A0K8WBR4</accession>
<reference evidence="2" key="1">
    <citation type="submission" date="2015-06" db="EMBL/GenBank/DDBJ databases">
        <authorList>
            <person name="Hoefler B.C."/>
            <person name="Straight P.D."/>
        </authorList>
    </citation>
    <scope>NUCLEOTIDE SEQUENCE</scope>
</reference>
<dbReference type="EMBL" id="GDHF01003792">
    <property type="protein sequence ID" value="JAI48522.1"/>
    <property type="molecule type" value="Transcribed_RNA"/>
</dbReference>
<dbReference type="AlphaFoldDB" id="A0A0K8WBR4"/>
<name>A0A0K8WBR4_BACLA</name>
<dbReference type="PROSITE" id="PS00028">
    <property type="entry name" value="ZINC_FINGER_C2H2_1"/>
    <property type="match status" value="1"/>
</dbReference>
<proteinExistence type="predicted"/>
<organism evidence="2">
    <name type="scientific">Bactrocera latifrons</name>
    <name type="common">Malaysian fruit fly</name>
    <name type="synonym">Chaetodacus latifrons</name>
    <dbReference type="NCBI Taxonomy" id="174628"/>
    <lineage>
        <taxon>Eukaryota</taxon>
        <taxon>Metazoa</taxon>
        <taxon>Ecdysozoa</taxon>
        <taxon>Arthropoda</taxon>
        <taxon>Hexapoda</taxon>
        <taxon>Insecta</taxon>
        <taxon>Pterygota</taxon>
        <taxon>Neoptera</taxon>
        <taxon>Endopterygota</taxon>
        <taxon>Diptera</taxon>
        <taxon>Brachycera</taxon>
        <taxon>Muscomorpha</taxon>
        <taxon>Tephritoidea</taxon>
        <taxon>Tephritidae</taxon>
        <taxon>Bactrocera</taxon>
        <taxon>Bactrocera</taxon>
    </lineage>
</organism>